<reference evidence="2" key="1">
    <citation type="submission" date="2023-10" db="EMBL/GenBank/DDBJ databases">
        <authorList>
            <person name="Chen Y."/>
            <person name="Shah S."/>
            <person name="Dougan E. K."/>
            <person name="Thang M."/>
            <person name="Chan C."/>
        </authorList>
    </citation>
    <scope>NUCLEOTIDE SEQUENCE [LARGE SCALE GENOMIC DNA]</scope>
</reference>
<dbReference type="Proteomes" id="UP001189429">
    <property type="component" value="Unassembled WGS sequence"/>
</dbReference>
<accession>A0ABN9SU43</accession>
<evidence type="ECO:0000256" key="1">
    <source>
        <dbReference type="SAM" id="MobiDB-lite"/>
    </source>
</evidence>
<protein>
    <recommendedName>
        <fullName evidence="4">Cilia- and flagella-associated protein 157</fullName>
    </recommendedName>
</protein>
<keyword evidence="3" id="KW-1185">Reference proteome</keyword>
<feature type="compositionally biased region" description="Basic and acidic residues" evidence="1">
    <location>
        <begin position="79"/>
        <end position="91"/>
    </location>
</feature>
<organism evidence="2 3">
    <name type="scientific">Prorocentrum cordatum</name>
    <dbReference type="NCBI Taxonomy" id="2364126"/>
    <lineage>
        <taxon>Eukaryota</taxon>
        <taxon>Sar</taxon>
        <taxon>Alveolata</taxon>
        <taxon>Dinophyceae</taxon>
        <taxon>Prorocentrales</taxon>
        <taxon>Prorocentraceae</taxon>
        <taxon>Prorocentrum</taxon>
    </lineage>
</organism>
<feature type="region of interest" description="Disordered" evidence="1">
    <location>
        <begin position="72"/>
        <end position="91"/>
    </location>
</feature>
<evidence type="ECO:0000313" key="2">
    <source>
        <dbReference type="EMBL" id="CAK0835973.1"/>
    </source>
</evidence>
<proteinExistence type="predicted"/>
<comment type="caution">
    <text evidence="2">The sequence shown here is derived from an EMBL/GenBank/DDBJ whole genome shotgun (WGS) entry which is preliminary data.</text>
</comment>
<evidence type="ECO:0008006" key="4">
    <source>
        <dbReference type="Google" id="ProtNLM"/>
    </source>
</evidence>
<gene>
    <name evidence="2" type="ORF">PCOR1329_LOCUS32610</name>
</gene>
<name>A0ABN9SU43_9DINO</name>
<evidence type="ECO:0000313" key="3">
    <source>
        <dbReference type="Proteomes" id="UP001189429"/>
    </source>
</evidence>
<dbReference type="EMBL" id="CAUYUJ010013313">
    <property type="protein sequence ID" value="CAK0835973.1"/>
    <property type="molecule type" value="Genomic_DNA"/>
</dbReference>
<sequence length="136" mass="15549">MVLRQNGKVKKVLKEQQQEVESLAATVAASDMSIQQLRDQLALSQSSLASTTRELDALRELFRSREAEEATARCGVQSKAEDDRQDKEAENDLLREQVATLKEANRIAYARIRRRKRWLPRTRITRGSWTSCGRSC</sequence>